<keyword evidence="4" id="KW-0808">Transferase</keyword>
<accession>A0A2X2CRT4</accession>
<evidence type="ECO:0000313" key="2">
    <source>
        <dbReference type="EMBL" id="MBF8639897.1"/>
    </source>
</evidence>
<evidence type="ECO:0000313" key="4">
    <source>
        <dbReference type="EMBL" id="SPZ08366.1"/>
    </source>
</evidence>
<gene>
    <name evidence="4" type="primary">ycgJ_3</name>
    <name evidence="3" type="ORF">I5Q09_11500</name>
    <name evidence="2" type="ORF">IRZ65_04260</name>
    <name evidence="4" type="ORF">NCTC11842_02746</name>
</gene>
<dbReference type="InterPro" id="IPR029063">
    <property type="entry name" value="SAM-dependent_MTases_sf"/>
</dbReference>
<dbReference type="Proteomes" id="UP000250443">
    <property type="component" value="Unassembled WGS sequence"/>
</dbReference>
<dbReference type="GeneID" id="300268995"/>
<dbReference type="InterPro" id="IPR013216">
    <property type="entry name" value="Methyltransf_11"/>
</dbReference>
<dbReference type="GO" id="GO:0008757">
    <property type="term" value="F:S-adenosylmethionine-dependent methyltransferase activity"/>
    <property type="evidence" value="ECO:0007669"/>
    <property type="project" value="InterPro"/>
</dbReference>
<dbReference type="PANTHER" id="PTHR43591">
    <property type="entry name" value="METHYLTRANSFERASE"/>
    <property type="match status" value="1"/>
</dbReference>
<proteinExistence type="predicted"/>
<dbReference type="Gene3D" id="3.40.50.150">
    <property type="entry name" value="Vaccinia Virus protein VP39"/>
    <property type="match status" value="1"/>
</dbReference>
<name>A0A2X2CRT4_PSELU</name>
<dbReference type="AlphaFoldDB" id="A0A2X2CRT4"/>
<evidence type="ECO:0000259" key="1">
    <source>
        <dbReference type="Pfam" id="PF08241"/>
    </source>
</evidence>
<evidence type="ECO:0000313" key="5">
    <source>
        <dbReference type="Proteomes" id="UP000250443"/>
    </source>
</evidence>
<reference evidence="2 6" key="2">
    <citation type="submission" date="2020-10" db="EMBL/GenBank/DDBJ databases">
        <title>Genome sequences of Pseudomonas isolates.</title>
        <authorList>
            <person name="Wessels L."/>
            <person name="Reich F."/>
            <person name="Hammerl J."/>
        </authorList>
    </citation>
    <scope>NUCLEOTIDE SEQUENCE [LARGE SCALE GENOMIC DNA]</scope>
    <source>
        <strain evidence="2 6">20-MO00624-0</strain>
    </source>
</reference>
<evidence type="ECO:0000313" key="7">
    <source>
        <dbReference type="Proteomes" id="UP000638986"/>
    </source>
</evidence>
<dbReference type="GO" id="GO:0032259">
    <property type="term" value="P:methylation"/>
    <property type="evidence" value="ECO:0007669"/>
    <property type="project" value="UniProtKB-KW"/>
</dbReference>
<evidence type="ECO:0000313" key="6">
    <source>
        <dbReference type="Proteomes" id="UP000626180"/>
    </source>
</evidence>
<dbReference type="EMBL" id="UAUF01000012">
    <property type="protein sequence ID" value="SPZ08366.1"/>
    <property type="molecule type" value="Genomic_DNA"/>
</dbReference>
<dbReference type="EMBL" id="JADTXM010000007">
    <property type="protein sequence ID" value="MBH3439311.1"/>
    <property type="molecule type" value="Genomic_DNA"/>
</dbReference>
<evidence type="ECO:0000313" key="3">
    <source>
        <dbReference type="EMBL" id="MBH3439311.1"/>
    </source>
</evidence>
<dbReference type="EC" id="2.1.1.-" evidence="4"/>
<dbReference type="Proteomes" id="UP000626180">
    <property type="component" value="Unassembled WGS sequence"/>
</dbReference>
<protein>
    <submittedName>
        <fullName evidence="2 4">Methyltransferase</fullName>
        <ecNumber evidence="4">2.1.1.-</ecNumber>
    </submittedName>
</protein>
<dbReference type="RefSeq" id="WP_010794946.1">
    <property type="nucleotide sequence ID" value="NZ_CP044086.1"/>
</dbReference>
<sequence length="254" mass="28602">MAGDHEQIVQSQFGTMAESYLGSNVHAQGSELQEMREQVAKREQAKVLDLGCGAGHVSYNIAPVAGSVVALDLSEEMLAIVKRTANERGIDNISVQPGMAERLPFGDASFDFVLSRYSAHHWRDIGSALSEVRRVLRFNGQAAFVDVISPANPRLDTYLQTVEILRDNSHVRDYSMAEWLQMLGVARLGVTRCVRQRLRLNFLEWAERMNTPEPMRQAIRTVQGRIGQEVRHYFEIDKDGSFTVDVMVLWAQPI</sequence>
<dbReference type="Proteomes" id="UP000638986">
    <property type="component" value="Unassembled WGS sequence"/>
</dbReference>
<dbReference type="PANTHER" id="PTHR43591:SF24">
    <property type="entry name" value="2-METHOXY-6-POLYPRENYL-1,4-BENZOQUINOL METHYLASE, MITOCHONDRIAL"/>
    <property type="match status" value="1"/>
</dbReference>
<dbReference type="Pfam" id="PF08241">
    <property type="entry name" value="Methyltransf_11"/>
    <property type="match status" value="1"/>
</dbReference>
<keyword evidence="6" id="KW-1185">Reference proteome</keyword>
<dbReference type="SUPFAM" id="SSF53335">
    <property type="entry name" value="S-adenosyl-L-methionine-dependent methyltransferases"/>
    <property type="match status" value="1"/>
</dbReference>
<organism evidence="4 5">
    <name type="scientific">Pseudomonas luteola</name>
    <dbReference type="NCBI Taxonomy" id="47886"/>
    <lineage>
        <taxon>Bacteria</taxon>
        <taxon>Pseudomonadati</taxon>
        <taxon>Pseudomonadota</taxon>
        <taxon>Gammaproteobacteria</taxon>
        <taxon>Pseudomonadales</taxon>
        <taxon>Pseudomonadaceae</taxon>
        <taxon>Pseudomonas</taxon>
    </lineage>
</organism>
<dbReference type="EMBL" id="JADMCD010000002">
    <property type="protein sequence ID" value="MBF8639897.1"/>
    <property type="molecule type" value="Genomic_DNA"/>
</dbReference>
<keyword evidence="4" id="KW-0489">Methyltransferase</keyword>
<reference evidence="3 7" key="3">
    <citation type="submission" date="2020-11" db="EMBL/GenBank/DDBJ databases">
        <title>Enhanced detection system for hospital associated transmission using whole genome sequencing surveillance.</title>
        <authorList>
            <person name="Harrison L.H."/>
            <person name="Van Tyne D."/>
            <person name="Marsh J.W."/>
            <person name="Griffith M.P."/>
            <person name="Snyder D.J."/>
            <person name="Cooper V.S."/>
            <person name="Mustapha M."/>
        </authorList>
    </citation>
    <scope>NUCLEOTIDE SEQUENCE [LARGE SCALE GENOMIC DNA]</scope>
    <source>
        <strain evidence="3 7">PSB00013</strain>
    </source>
</reference>
<dbReference type="CDD" id="cd02440">
    <property type="entry name" value="AdoMet_MTases"/>
    <property type="match status" value="1"/>
</dbReference>
<feature type="domain" description="Methyltransferase type 11" evidence="1">
    <location>
        <begin position="48"/>
        <end position="143"/>
    </location>
</feature>
<reference evidence="4 5" key="1">
    <citation type="submission" date="2018-06" db="EMBL/GenBank/DDBJ databases">
        <authorList>
            <consortium name="Pathogen Informatics"/>
            <person name="Doyle S."/>
        </authorList>
    </citation>
    <scope>NUCLEOTIDE SEQUENCE [LARGE SCALE GENOMIC DNA]</scope>
    <source>
        <strain evidence="4 5">NCTC11842</strain>
    </source>
</reference>